<evidence type="ECO:0000313" key="15">
    <source>
        <dbReference type="Proteomes" id="UP000295479"/>
    </source>
</evidence>
<dbReference type="InterPro" id="IPR036942">
    <property type="entry name" value="Beta-barrel_TonB_sf"/>
</dbReference>
<comment type="caution">
    <text evidence="14">The sequence shown here is derived from an EMBL/GenBank/DDBJ whole genome shotgun (WGS) entry which is preliminary data.</text>
</comment>
<keyword evidence="3 8" id="KW-1134">Transmembrane beta strand</keyword>
<protein>
    <submittedName>
        <fullName evidence="14">TonB-dependent receptor</fullName>
    </submittedName>
</protein>
<keyword evidence="14" id="KW-0675">Receptor</keyword>
<comment type="similarity">
    <text evidence="8 9">Belongs to the TonB-dependent receptor family.</text>
</comment>
<dbReference type="SUPFAM" id="SSF49464">
    <property type="entry name" value="Carboxypeptidase regulatory domain-like"/>
    <property type="match status" value="1"/>
</dbReference>
<evidence type="ECO:0000256" key="8">
    <source>
        <dbReference type="PROSITE-ProRule" id="PRU01360"/>
    </source>
</evidence>
<dbReference type="PANTHER" id="PTHR47234:SF3">
    <property type="entry name" value="SECRETIN_TONB SHORT N-TERMINAL DOMAIN-CONTAINING PROTEIN"/>
    <property type="match status" value="1"/>
</dbReference>
<evidence type="ECO:0000259" key="12">
    <source>
        <dbReference type="Pfam" id="PF00593"/>
    </source>
</evidence>
<feature type="compositionally biased region" description="Polar residues" evidence="10">
    <location>
        <begin position="502"/>
        <end position="518"/>
    </location>
</feature>
<evidence type="ECO:0000256" key="6">
    <source>
        <dbReference type="ARBA" id="ARBA00023136"/>
    </source>
</evidence>
<dbReference type="OrthoDB" id="9805434at2"/>
<evidence type="ECO:0000256" key="11">
    <source>
        <dbReference type="SAM" id="SignalP"/>
    </source>
</evidence>
<dbReference type="PROSITE" id="PS52016">
    <property type="entry name" value="TONB_DEPENDENT_REC_3"/>
    <property type="match status" value="1"/>
</dbReference>
<dbReference type="InterPro" id="IPR000531">
    <property type="entry name" value="Beta-barrel_TonB"/>
</dbReference>
<accession>A0A4V2YZL8</accession>
<keyword evidence="2 8" id="KW-0813">Transport</keyword>
<dbReference type="SUPFAM" id="SSF56935">
    <property type="entry name" value="Porins"/>
    <property type="match status" value="1"/>
</dbReference>
<dbReference type="InterPro" id="IPR039426">
    <property type="entry name" value="TonB-dep_rcpt-like"/>
</dbReference>
<dbReference type="RefSeq" id="WP_132004518.1">
    <property type="nucleotide sequence ID" value="NZ_SMFK01000004.1"/>
</dbReference>
<evidence type="ECO:0000256" key="10">
    <source>
        <dbReference type="SAM" id="MobiDB-lite"/>
    </source>
</evidence>
<dbReference type="Pfam" id="PF13715">
    <property type="entry name" value="CarbopepD_reg_2"/>
    <property type="match status" value="1"/>
</dbReference>
<evidence type="ECO:0000256" key="2">
    <source>
        <dbReference type="ARBA" id="ARBA00022448"/>
    </source>
</evidence>
<name>A0A4V2YZL8_9FLAO</name>
<keyword evidence="4 8" id="KW-0812">Transmembrane</keyword>
<evidence type="ECO:0000256" key="7">
    <source>
        <dbReference type="ARBA" id="ARBA00023237"/>
    </source>
</evidence>
<dbReference type="InterPro" id="IPR008969">
    <property type="entry name" value="CarboxyPept-like_regulatory"/>
</dbReference>
<dbReference type="GO" id="GO:0009279">
    <property type="term" value="C:cell outer membrane"/>
    <property type="evidence" value="ECO:0007669"/>
    <property type="project" value="UniProtKB-SubCell"/>
</dbReference>
<keyword evidence="5 9" id="KW-0798">TonB box</keyword>
<dbReference type="InterPro" id="IPR037066">
    <property type="entry name" value="Plug_dom_sf"/>
</dbReference>
<evidence type="ECO:0000256" key="9">
    <source>
        <dbReference type="RuleBase" id="RU003357"/>
    </source>
</evidence>
<proteinExistence type="inferred from homology"/>
<evidence type="ECO:0000256" key="1">
    <source>
        <dbReference type="ARBA" id="ARBA00004571"/>
    </source>
</evidence>
<dbReference type="Pfam" id="PF07715">
    <property type="entry name" value="Plug"/>
    <property type="match status" value="1"/>
</dbReference>
<dbReference type="Gene3D" id="2.170.130.10">
    <property type="entry name" value="TonB-dependent receptor, plug domain"/>
    <property type="match status" value="1"/>
</dbReference>
<keyword evidence="6 8" id="KW-0472">Membrane</keyword>
<keyword evidence="15" id="KW-1185">Reference proteome</keyword>
<evidence type="ECO:0000313" key="14">
    <source>
        <dbReference type="EMBL" id="TDD97447.1"/>
    </source>
</evidence>
<evidence type="ECO:0000256" key="4">
    <source>
        <dbReference type="ARBA" id="ARBA00022692"/>
    </source>
</evidence>
<dbReference type="AlphaFoldDB" id="A0A4V2YZL8"/>
<evidence type="ECO:0000256" key="5">
    <source>
        <dbReference type="ARBA" id="ARBA00023077"/>
    </source>
</evidence>
<dbReference type="PANTHER" id="PTHR47234">
    <property type="match status" value="1"/>
</dbReference>
<feature type="region of interest" description="Disordered" evidence="10">
    <location>
        <begin position="502"/>
        <end position="543"/>
    </location>
</feature>
<reference evidence="14 15" key="1">
    <citation type="submission" date="2019-03" db="EMBL/GenBank/DDBJ databases">
        <title>Flavobacterium AR-3-4 sp. nov. isolated from arctic soil.</title>
        <authorList>
            <person name="Chaudhary D.K."/>
        </authorList>
    </citation>
    <scope>NUCLEOTIDE SEQUENCE [LARGE SCALE GENOMIC DNA]</scope>
    <source>
        <strain evidence="14 15">AR-3-4</strain>
    </source>
</reference>
<feature type="signal peptide" evidence="11">
    <location>
        <begin position="1"/>
        <end position="17"/>
    </location>
</feature>
<dbReference type="Gene3D" id="2.40.170.20">
    <property type="entry name" value="TonB-dependent receptor, beta-barrel domain"/>
    <property type="match status" value="1"/>
</dbReference>
<dbReference type="Gene3D" id="2.60.40.1120">
    <property type="entry name" value="Carboxypeptidase-like, regulatory domain"/>
    <property type="match status" value="1"/>
</dbReference>
<evidence type="ECO:0000256" key="3">
    <source>
        <dbReference type="ARBA" id="ARBA00022452"/>
    </source>
</evidence>
<evidence type="ECO:0000259" key="13">
    <source>
        <dbReference type="Pfam" id="PF07715"/>
    </source>
</evidence>
<gene>
    <name evidence="14" type="ORF">E0F76_09070</name>
</gene>
<feature type="compositionally biased region" description="Polar residues" evidence="10">
    <location>
        <begin position="530"/>
        <end position="543"/>
    </location>
</feature>
<comment type="subcellular location">
    <subcellularLocation>
        <location evidence="1 8">Cell outer membrane</location>
        <topology evidence="1 8">Multi-pass membrane protein</topology>
    </subcellularLocation>
</comment>
<dbReference type="Proteomes" id="UP000295479">
    <property type="component" value="Unassembled WGS sequence"/>
</dbReference>
<dbReference type="EMBL" id="SMFK01000004">
    <property type="protein sequence ID" value="TDD97447.1"/>
    <property type="molecule type" value="Genomic_DNA"/>
</dbReference>
<feature type="chain" id="PRO_5020575967" evidence="11">
    <location>
        <begin position="18"/>
        <end position="877"/>
    </location>
</feature>
<organism evidence="14 15">
    <name type="scientific">Flavobacterium cellulosilyticum</name>
    <dbReference type="NCBI Taxonomy" id="2541731"/>
    <lineage>
        <taxon>Bacteria</taxon>
        <taxon>Pseudomonadati</taxon>
        <taxon>Bacteroidota</taxon>
        <taxon>Flavobacteriia</taxon>
        <taxon>Flavobacteriales</taxon>
        <taxon>Flavobacteriaceae</taxon>
        <taxon>Flavobacterium</taxon>
    </lineage>
</organism>
<sequence>MKKITLLFFLNVTFLFAQKEISGTVTDNTGTVLPGVNIIEKGTNNGASTDINGIYKINVKENSTLIFSYIGFENIEKKVALSNNIDCVLKSSGQELQEVQIVGSRNSKRTVVNSAVPIDVINMKDLTTQSGKIEINQLLQYIAPSFNANKQSGSDGADHVDPASLRGMGPDQTLVLINGKRRHQSSLVTLYGTRGRGNTGTDLNAIPASSIKRIEILRDGAAAQYGSDAIAGVINIVLNDNVDELTGSVTYGTFNTKAKGDFLPGTANTKDYRLDENGNGNSYGKNKSLDGNTIKVGANYGVEIGDKGGFANFTTEYFSKEKVFRPGYDFRKGFGEASMDSYNFTVNMAVPITDKTKFYAFGGRNYRDTDAYAFTRNSGAANVVESVYPGGYTPRITSIILDNSLTAGITTETSGGWKVDISNTYGINKFHYAIKGTMNPSLLEASPLEFDAGGHSLAQNTTNFDFSKNYDTVLEGMNIAFGAEYRTEEFKIFAGEEGSYTTYDTNRQPITNPATQSPPIDPISGDPRPGSSQGFPGYSPSNVVDKNRSNLSLYADSEFDITRSFLLSAAVRFEKYSDFGNTINGKLASRLKITDKINLRGSVSTGFRAPSLVQSYYGLHFTNIDSNGATEILLSPNNSPVTKSFGIKDLNEETAVNGSLGLTSSFGDFTATVDGYMIKVKDRIVLTSYFDASGKGLGVDKAQFFANAADTKTFGLDIVLAWKKRFGYSNLSATLVGNINDMKITIVNNGNLDAETFFGAREQAFLLASAPKNKFGLNLNYSNKKFDSGLAFTRFSKVVLVDYGDENDVYNPKISTDLTFGYQMTKQLKLTLGSNNLFNIYPDKQDEQGNTEAGGYWDAVQMGFNGAYYYARLGFNF</sequence>
<feature type="domain" description="TonB-dependent receptor plug" evidence="13">
    <location>
        <begin position="113"/>
        <end position="233"/>
    </location>
</feature>
<keyword evidence="7 8" id="KW-0998">Cell outer membrane</keyword>
<feature type="domain" description="TonB-dependent receptor-like beta-barrel" evidence="12">
    <location>
        <begin position="359"/>
        <end position="837"/>
    </location>
</feature>
<dbReference type="InterPro" id="IPR012910">
    <property type="entry name" value="Plug_dom"/>
</dbReference>
<keyword evidence="11" id="KW-0732">Signal</keyword>
<dbReference type="Pfam" id="PF00593">
    <property type="entry name" value="TonB_dep_Rec_b-barrel"/>
    <property type="match status" value="1"/>
</dbReference>